<gene>
    <name evidence="3" type="ORF">EXIGLDRAFT_724893</name>
    <name evidence="2" type="ORF">EXIGLDRAFT_733825</name>
</gene>
<sequence>MVRTLHHRIAYICHCRTSTSLGLGLADSVIFAIATPLLTLVVRPSAPPCGTT</sequence>
<evidence type="ECO:0000256" key="1">
    <source>
        <dbReference type="SAM" id="Phobius"/>
    </source>
</evidence>
<dbReference type="AlphaFoldDB" id="A0A165Z745"/>
<evidence type="ECO:0000313" key="3">
    <source>
        <dbReference type="EMBL" id="KZV86354.1"/>
    </source>
</evidence>
<dbReference type="Proteomes" id="UP000077266">
    <property type="component" value="Unassembled WGS sequence"/>
</dbReference>
<keyword evidence="1" id="KW-1133">Transmembrane helix</keyword>
<keyword evidence="4" id="KW-1185">Reference proteome</keyword>
<evidence type="ECO:0000313" key="2">
    <source>
        <dbReference type="EMBL" id="KZV80009.1"/>
    </source>
</evidence>
<reference evidence="2 4" key="1">
    <citation type="journal article" date="2016" name="Mol. Biol. Evol.">
        <title>Comparative Genomics of Early-Diverging Mushroom-Forming Fungi Provides Insights into the Origins of Lignocellulose Decay Capabilities.</title>
        <authorList>
            <person name="Nagy L.G."/>
            <person name="Riley R."/>
            <person name="Tritt A."/>
            <person name="Adam C."/>
            <person name="Daum C."/>
            <person name="Floudas D."/>
            <person name="Sun H."/>
            <person name="Yadav J.S."/>
            <person name="Pangilinan J."/>
            <person name="Larsson K.H."/>
            <person name="Matsuura K."/>
            <person name="Barry K."/>
            <person name="Labutti K."/>
            <person name="Kuo R."/>
            <person name="Ohm R.A."/>
            <person name="Bhattacharya S.S."/>
            <person name="Shirouzu T."/>
            <person name="Yoshinaga Y."/>
            <person name="Martin F.M."/>
            <person name="Grigoriev I.V."/>
            <person name="Hibbett D.S."/>
        </authorList>
    </citation>
    <scope>NUCLEOTIDE SEQUENCE [LARGE SCALE GENOMIC DNA]</scope>
    <source>
        <strain evidence="2 4">HHB12029</strain>
    </source>
</reference>
<dbReference type="EMBL" id="KV426159">
    <property type="protein sequence ID" value="KZV86354.1"/>
    <property type="molecule type" value="Genomic_DNA"/>
</dbReference>
<protein>
    <submittedName>
        <fullName evidence="2">Uncharacterized protein</fullName>
    </submittedName>
</protein>
<keyword evidence="1" id="KW-0472">Membrane</keyword>
<dbReference type="EMBL" id="KV426533">
    <property type="protein sequence ID" value="KZV80009.1"/>
    <property type="molecule type" value="Genomic_DNA"/>
</dbReference>
<keyword evidence="1" id="KW-0812">Transmembrane</keyword>
<name>A0A165Z745_EXIGL</name>
<evidence type="ECO:0000313" key="4">
    <source>
        <dbReference type="Proteomes" id="UP000077266"/>
    </source>
</evidence>
<feature type="transmembrane region" description="Helical" evidence="1">
    <location>
        <begin position="21"/>
        <end position="42"/>
    </location>
</feature>
<organism evidence="2 4">
    <name type="scientific">Exidia glandulosa HHB12029</name>
    <dbReference type="NCBI Taxonomy" id="1314781"/>
    <lineage>
        <taxon>Eukaryota</taxon>
        <taxon>Fungi</taxon>
        <taxon>Dikarya</taxon>
        <taxon>Basidiomycota</taxon>
        <taxon>Agaricomycotina</taxon>
        <taxon>Agaricomycetes</taxon>
        <taxon>Auriculariales</taxon>
        <taxon>Exidiaceae</taxon>
        <taxon>Exidia</taxon>
    </lineage>
</organism>
<proteinExistence type="predicted"/>
<accession>A0A165Z745</accession>